<dbReference type="Pfam" id="PF02361">
    <property type="entry name" value="CbiQ"/>
    <property type="match status" value="1"/>
</dbReference>
<feature type="transmembrane region" description="Helical" evidence="6">
    <location>
        <begin position="150"/>
        <end position="174"/>
    </location>
</feature>
<keyword evidence="4 6" id="KW-1133">Transmembrane helix</keyword>
<comment type="subcellular location">
    <subcellularLocation>
        <location evidence="1">Cell membrane</location>
        <topology evidence="1">Multi-pass membrane protein</topology>
    </subcellularLocation>
</comment>
<name>A0ABT1E8M2_9FIRM</name>
<dbReference type="InterPro" id="IPR012809">
    <property type="entry name" value="ECF_CbiQ"/>
</dbReference>
<evidence type="ECO:0000256" key="4">
    <source>
        <dbReference type="ARBA" id="ARBA00022989"/>
    </source>
</evidence>
<protein>
    <submittedName>
        <fullName evidence="7">Cobalt ECF transporter T component CbiQ</fullName>
    </submittedName>
</protein>
<dbReference type="InterPro" id="IPR003339">
    <property type="entry name" value="ABC/ECF_trnsptr_transmembrane"/>
</dbReference>
<evidence type="ECO:0000313" key="8">
    <source>
        <dbReference type="Proteomes" id="UP001523566"/>
    </source>
</evidence>
<evidence type="ECO:0000256" key="2">
    <source>
        <dbReference type="ARBA" id="ARBA00022475"/>
    </source>
</evidence>
<dbReference type="EMBL" id="JAMZFW010000008">
    <property type="protein sequence ID" value="MCP1102178.1"/>
    <property type="molecule type" value="Genomic_DNA"/>
</dbReference>
<dbReference type="PANTHER" id="PTHR43723">
    <property type="entry name" value="COBALT TRANSPORT PROTEIN CBIQ"/>
    <property type="match status" value="1"/>
</dbReference>
<keyword evidence="2" id="KW-1003">Cell membrane</keyword>
<feature type="transmembrane region" description="Helical" evidence="6">
    <location>
        <begin position="109"/>
        <end position="129"/>
    </location>
</feature>
<evidence type="ECO:0000256" key="1">
    <source>
        <dbReference type="ARBA" id="ARBA00004651"/>
    </source>
</evidence>
<evidence type="ECO:0000256" key="3">
    <source>
        <dbReference type="ARBA" id="ARBA00022692"/>
    </source>
</evidence>
<accession>A0ABT1E8M2</accession>
<dbReference type="Proteomes" id="UP001523566">
    <property type="component" value="Unassembled WGS sequence"/>
</dbReference>
<dbReference type="NCBIfam" id="TIGR02454">
    <property type="entry name" value="ECF_T_CbiQ"/>
    <property type="match status" value="1"/>
</dbReference>
<organism evidence="7 8">
    <name type="scientific">Aequitasia blattaphilus</name>
    <dbReference type="NCBI Taxonomy" id="2949332"/>
    <lineage>
        <taxon>Bacteria</taxon>
        <taxon>Bacillati</taxon>
        <taxon>Bacillota</taxon>
        <taxon>Clostridia</taxon>
        <taxon>Lachnospirales</taxon>
        <taxon>Lachnospiraceae</taxon>
        <taxon>Aequitasia</taxon>
    </lineage>
</organism>
<keyword evidence="8" id="KW-1185">Reference proteome</keyword>
<reference evidence="7 8" key="1">
    <citation type="journal article" date="2022" name="Genome Biol. Evol.">
        <title>Host diet, physiology and behaviors set the stage for Lachnospiraceae cladogenesis.</title>
        <authorList>
            <person name="Vera-Ponce De Leon A."/>
            <person name="Schneider M."/>
            <person name="Jahnes B.C."/>
            <person name="Sadowski V."/>
            <person name="Camuy-Velez L.A."/>
            <person name="Duan J."/>
            <person name="Sabree Z.L."/>
        </authorList>
    </citation>
    <scope>NUCLEOTIDE SEQUENCE [LARGE SCALE GENOMIC DNA]</scope>
    <source>
        <strain evidence="7 8">PAL113</strain>
    </source>
</reference>
<gene>
    <name evidence="7" type="primary">cbiQ</name>
    <name evidence="7" type="ORF">NK125_07070</name>
</gene>
<proteinExistence type="predicted"/>
<keyword evidence="3 6" id="KW-0812">Transmembrane</keyword>
<evidence type="ECO:0000313" key="7">
    <source>
        <dbReference type="EMBL" id="MCP1102178.1"/>
    </source>
</evidence>
<keyword evidence="5 6" id="KW-0472">Membrane</keyword>
<evidence type="ECO:0000256" key="5">
    <source>
        <dbReference type="ARBA" id="ARBA00023136"/>
    </source>
</evidence>
<dbReference type="RefSeq" id="WP_262065962.1">
    <property type="nucleotide sequence ID" value="NZ_JAMXOD010000008.1"/>
</dbReference>
<dbReference type="InterPro" id="IPR052770">
    <property type="entry name" value="Cobalt_transport_CbiQ"/>
</dbReference>
<dbReference type="CDD" id="cd16914">
    <property type="entry name" value="EcfT"/>
    <property type="match status" value="1"/>
</dbReference>
<evidence type="ECO:0000256" key="6">
    <source>
        <dbReference type="SAM" id="Phobius"/>
    </source>
</evidence>
<feature type="transmembrane region" description="Helical" evidence="6">
    <location>
        <begin position="63"/>
        <end position="83"/>
    </location>
</feature>
<comment type="caution">
    <text evidence="7">The sequence shown here is derived from an EMBL/GenBank/DDBJ whole genome shotgun (WGS) entry which is preliminary data.</text>
</comment>
<feature type="transmembrane region" description="Helical" evidence="6">
    <location>
        <begin position="22"/>
        <end position="51"/>
    </location>
</feature>
<sequence length="255" mass="28447">MIAIDALCYQSRLRNIHPGEKMLYTVVTLSICIISRSILGALFVLGSNYILTVVIGRIGGARYLKMMMAPVVFLLLSTAALLVNVSRQPLDGYAITLGSFYLTGSKESLFLAVQLIVTSLASVSCLYFLSLSTPMTDMIYILEKIYCPRLLTELMLLIYRFIFLLIEIASAIYISQNSRLGYRNLKRGISSFGQMGSALFIQSLKKSRHIYAAMEARGYHGEIRVLYEEKSIRLKEVGAIIIYESILILIAKGGI</sequence>
<dbReference type="PANTHER" id="PTHR43723:SF1">
    <property type="entry name" value="COBALT TRANSPORT PROTEIN CBIQ"/>
    <property type="match status" value="1"/>
</dbReference>